<feature type="transmembrane region" description="Helical" evidence="6">
    <location>
        <begin position="112"/>
        <end position="129"/>
    </location>
</feature>
<evidence type="ECO:0000256" key="1">
    <source>
        <dbReference type="ARBA" id="ARBA00004141"/>
    </source>
</evidence>
<dbReference type="Proteomes" id="UP000050761">
    <property type="component" value="Unassembled WGS sequence"/>
</dbReference>
<dbReference type="PANTHER" id="PTHR28668:SF1">
    <property type="entry name" value="TRANSMEMBRANE PROTEIN 234"/>
    <property type="match status" value="1"/>
</dbReference>
<keyword evidence="5 6" id="KW-0472">Membrane</keyword>
<comment type="similarity">
    <text evidence="2">Belongs to the TMEM234 family.</text>
</comment>
<sequence>MWPQYVASHRSASKYKWALKPTLYIGDAIVARQLPPSLCRRIASPFIDLTVLLLNWRFSLPFILNQSASMLFVMLVSRFPVTVVVPCVNALQFVFTAGMGHLIGERIISRRSCIGAVVVLTGVLIMMVSDTLQL</sequence>
<dbReference type="Pfam" id="PF10639">
    <property type="entry name" value="TMEM234"/>
    <property type="match status" value="1"/>
</dbReference>
<dbReference type="GO" id="GO:0016020">
    <property type="term" value="C:membrane"/>
    <property type="evidence" value="ECO:0007669"/>
    <property type="project" value="UniProtKB-SubCell"/>
</dbReference>
<evidence type="ECO:0000256" key="6">
    <source>
        <dbReference type="SAM" id="Phobius"/>
    </source>
</evidence>
<keyword evidence="8" id="KW-1185">Reference proteome</keyword>
<evidence type="ECO:0000256" key="2">
    <source>
        <dbReference type="ARBA" id="ARBA00005977"/>
    </source>
</evidence>
<dbReference type="InterPro" id="IPR018908">
    <property type="entry name" value="TMEM234"/>
</dbReference>
<evidence type="ECO:0000256" key="3">
    <source>
        <dbReference type="ARBA" id="ARBA00022692"/>
    </source>
</evidence>
<organism evidence="8 9">
    <name type="scientific">Heligmosomoides polygyrus</name>
    <name type="common">Parasitic roundworm</name>
    <dbReference type="NCBI Taxonomy" id="6339"/>
    <lineage>
        <taxon>Eukaryota</taxon>
        <taxon>Metazoa</taxon>
        <taxon>Ecdysozoa</taxon>
        <taxon>Nematoda</taxon>
        <taxon>Chromadorea</taxon>
        <taxon>Rhabditida</taxon>
        <taxon>Rhabditina</taxon>
        <taxon>Rhabditomorpha</taxon>
        <taxon>Strongyloidea</taxon>
        <taxon>Heligmosomidae</taxon>
        <taxon>Heligmosomoides</taxon>
    </lineage>
</organism>
<feature type="transmembrane region" description="Helical" evidence="6">
    <location>
        <begin position="70"/>
        <end position="91"/>
    </location>
</feature>
<evidence type="ECO:0000313" key="9">
    <source>
        <dbReference type="WBParaSite" id="HPBE_0001009201-mRNA-1"/>
    </source>
</evidence>
<evidence type="ECO:0000256" key="5">
    <source>
        <dbReference type="ARBA" id="ARBA00023136"/>
    </source>
</evidence>
<proteinExistence type="inferred from homology"/>
<name>A0A183FQQ3_HELPZ</name>
<dbReference type="EMBL" id="UZAH01026646">
    <property type="protein sequence ID" value="VDO83635.1"/>
    <property type="molecule type" value="Genomic_DNA"/>
</dbReference>
<reference evidence="9" key="2">
    <citation type="submission" date="2019-09" db="UniProtKB">
        <authorList>
            <consortium name="WormBaseParasite"/>
        </authorList>
    </citation>
    <scope>IDENTIFICATION</scope>
</reference>
<dbReference type="WBParaSite" id="HPBE_0001009201-mRNA-1">
    <property type="protein sequence ID" value="HPBE_0001009201-mRNA-1"/>
    <property type="gene ID" value="HPBE_0001009201"/>
</dbReference>
<gene>
    <name evidence="7" type="ORF">HPBE_LOCUS10093</name>
</gene>
<comment type="subcellular location">
    <subcellularLocation>
        <location evidence="1">Membrane</location>
        <topology evidence="1">Multi-pass membrane protein</topology>
    </subcellularLocation>
</comment>
<accession>A0A183FQQ3</accession>
<reference evidence="7 8" key="1">
    <citation type="submission" date="2018-11" db="EMBL/GenBank/DDBJ databases">
        <authorList>
            <consortium name="Pathogen Informatics"/>
        </authorList>
    </citation>
    <scope>NUCLEOTIDE SEQUENCE [LARGE SCALE GENOMIC DNA]</scope>
</reference>
<dbReference type="PANTHER" id="PTHR28668">
    <property type="entry name" value="TRANSMEMBRANE PROTEIN 234"/>
    <property type="match status" value="1"/>
</dbReference>
<keyword evidence="3 6" id="KW-0812">Transmembrane</keyword>
<accession>A0A3P8CFF9</accession>
<dbReference type="InterPro" id="IPR037185">
    <property type="entry name" value="EmrE-like"/>
</dbReference>
<dbReference type="OrthoDB" id="43458at2759"/>
<dbReference type="AlphaFoldDB" id="A0A183FQQ3"/>
<evidence type="ECO:0000313" key="7">
    <source>
        <dbReference type="EMBL" id="VDO83635.1"/>
    </source>
</evidence>
<dbReference type="SUPFAM" id="SSF103481">
    <property type="entry name" value="Multidrug resistance efflux transporter EmrE"/>
    <property type="match status" value="1"/>
</dbReference>
<protein>
    <submittedName>
        <fullName evidence="9">EamA domain-containing protein</fullName>
    </submittedName>
</protein>
<evidence type="ECO:0000313" key="8">
    <source>
        <dbReference type="Proteomes" id="UP000050761"/>
    </source>
</evidence>
<evidence type="ECO:0000256" key="4">
    <source>
        <dbReference type="ARBA" id="ARBA00022989"/>
    </source>
</evidence>
<keyword evidence="4 6" id="KW-1133">Transmembrane helix</keyword>
<dbReference type="Gene3D" id="1.10.3730.20">
    <property type="match status" value="1"/>
</dbReference>